<dbReference type="EMBL" id="JACJTE010000016">
    <property type="protein sequence ID" value="MBD2562204.1"/>
    <property type="molecule type" value="Genomic_DNA"/>
</dbReference>
<dbReference type="RefSeq" id="WP_190894552.1">
    <property type="nucleotide sequence ID" value="NZ_JACJTE010000016.1"/>
</dbReference>
<proteinExistence type="predicted"/>
<organism evidence="1 2">
    <name type="scientific">Nostoc linckia FACHB-391</name>
    <dbReference type="NCBI Taxonomy" id="2692906"/>
    <lineage>
        <taxon>Bacteria</taxon>
        <taxon>Bacillati</taxon>
        <taxon>Cyanobacteriota</taxon>
        <taxon>Cyanophyceae</taxon>
        <taxon>Nostocales</taxon>
        <taxon>Nostocaceae</taxon>
        <taxon>Nostoc</taxon>
    </lineage>
</organism>
<reference evidence="1 2" key="1">
    <citation type="journal article" date="2020" name="ISME J.">
        <title>Comparative genomics reveals insights into cyanobacterial evolution and habitat adaptation.</title>
        <authorList>
            <person name="Chen M.Y."/>
            <person name="Teng W.K."/>
            <person name="Zhao L."/>
            <person name="Hu C.X."/>
            <person name="Zhou Y.K."/>
            <person name="Han B.P."/>
            <person name="Song L.R."/>
            <person name="Shu W.S."/>
        </authorList>
    </citation>
    <scope>NUCLEOTIDE SEQUENCE [LARGE SCALE GENOMIC DNA]</scope>
    <source>
        <strain evidence="1 2">FACHB-391</strain>
    </source>
</reference>
<accession>A0ABR8EXA2</accession>
<sequence>MTNKSNVRLTFNFNDLNLEPTEQDEQVQWFIAELKEMDEIENVARVHDPNPPEGNKALGGFLVGMLTAEFNVDNTKKLFRFLGDRLGGKSIQLEVEANGKKLKVSAHSREELELAIKAAQEFIADK</sequence>
<gene>
    <name evidence="1" type="ORF">H6G95_16610</name>
</gene>
<name>A0ABR8EXA2_NOSLI</name>
<protein>
    <submittedName>
        <fullName evidence="1">Uncharacterized protein</fullName>
    </submittedName>
</protein>
<evidence type="ECO:0000313" key="1">
    <source>
        <dbReference type="EMBL" id="MBD2562204.1"/>
    </source>
</evidence>
<keyword evidence="2" id="KW-1185">Reference proteome</keyword>
<evidence type="ECO:0000313" key="2">
    <source>
        <dbReference type="Proteomes" id="UP000604661"/>
    </source>
</evidence>
<dbReference type="Proteomes" id="UP000604661">
    <property type="component" value="Unassembled WGS sequence"/>
</dbReference>
<comment type="caution">
    <text evidence="1">The sequence shown here is derived from an EMBL/GenBank/DDBJ whole genome shotgun (WGS) entry which is preliminary data.</text>
</comment>